<dbReference type="AlphaFoldDB" id="A0A6T9Y5M7"/>
<accession>A0A6T9Y5M7</accession>
<name>A0A6T9Y5M7_ALTMA</name>
<protein>
    <recommendedName>
        <fullName evidence="3">Nucleoside-binding protein</fullName>
    </recommendedName>
</protein>
<proteinExistence type="predicted"/>
<organism evidence="1 2">
    <name type="scientific">Alteromonas macleodii</name>
    <name type="common">Pseudoalteromonas macleodii</name>
    <dbReference type="NCBI Taxonomy" id="28108"/>
    <lineage>
        <taxon>Bacteria</taxon>
        <taxon>Pseudomonadati</taxon>
        <taxon>Pseudomonadota</taxon>
        <taxon>Gammaproteobacteria</taxon>
        <taxon>Alteromonadales</taxon>
        <taxon>Alteromonadaceae</taxon>
        <taxon>Alteromonas/Salinimonas group</taxon>
        <taxon>Alteromonas</taxon>
    </lineage>
</organism>
<dbReference type="SUPFAM" id="SSF111364">
    <property type="entry name" value="Tsx-like channel"/>
    <property type="match status" value="1"/>
</dbReference>
<sequence>MQFNVYSLVLLTAIFLFSFNTRSATWSENELHIQHGKLNQPFAEASGTELTTTIFTFQHASGWEYGGNFFFADYSSTSAGDELYAEWYPTFSSKALFNANYSGVLSDISFVMGVNMAPESDVLKYLPGIQLHLDVEGFQFLNVLVTAYLDDSEGLSAGGAPKEDDSWMVDIAWRYPLSLSSQQFYIEGHAEYIDERTSEIPGAVVESWVLAQIQARWDAGQAFFNVKDRLFLGVEYQYWNNKLGTQEEDSVVQALAVWRF</sequence>
<dbReference type="EMBL" id="LR812090">
    <property type="protein sequence ID" value="CAB9495133.1"/>
    <property type="molecule type" value="Genomic_DNA"/>
</dbReference>
<evidence type="ECO:0000313" key="1">
    <source>
        <dbReference type="EMBL" id="CAB9495133.1"/>
    </source>
</evidence>
<dbReference type="Gene3D" id="2.40.230.20">
    <property type="entry name" value="Nucleoside-specific channel-forming protein, Tsx-like"/>
    <property type="match status" value="1"/>
</dbReference>
<dbReference type="Proteomes" id="UP000509458">
    <property type="component" value="Chromosome"/>
</dbReference>
<evidence type="ECO:0000313" key="2">
    <source>
        <dbReference type="Proteomes" id="UP000509458"/>
    </source>
</evidence>
<gene>
    <name evidence="1" type="ORF">ALFOR1_40529</name>
</gene>
<evidence type="ECO:0008006" key="3">
    <source>
        <dbReference type="Google" id="ProtNLM"/>
    </source>
</evidence>
<reference evidence="1 2" key="1">
    <citation type="submission" date="2020-06" db="EMBL/GenBank/DDBJ databases">
        <authorList>
            <person name="Duchaud E."/>
        </authorList>
    </citation>
    <scope>NUCLEOTIDE SEQUENCE [LARGE SCALE GENOMIC DNA]</scope>
    <source>
        <strain evidence="1">Alteromonas fortis</strain>
    </source>
</reference>
<dbReference type="RefSeq" id="WP_179984394.1">
    <property type="nucleotide sequence ID" value="NZ_LR812090.1"/>
</dbReference>
<dbReference type="InterPro" id="IPR036777">
    <property type="entry name" value="Channel_Tsx-like_sf"/>
</dbReference>
<dbReference type="GO" id="GO:0009279">
    <property type="term" value="C:cell outer membrane"/>
    <property type="evidence" value="ECO:0007669"/>
    <property type="project" value="InterPro"/>
</dbReference>